<dbReference type="Pfam" id="PF07610">
    <property type="entry name" value="DUF1573"/>
    <property type="match status" value="1"/>
</dbReference>
<dbReference type="EMBL" id="FOVI01000003">
    <property type="protein sequence ID" value="SFN25983.1"/>
    <property type="molecule type" value="Genomic_DNA"/>
</dbReference>
<dbReference type="STRING" id="913024.SAMN05421741_10318"/>
<dbReference type="PANTHER" id="PTHR37833">
    <property type="entry name" value="LIPOPROTEIN-RELATED"/>
    <property type="match status" value="1"/>
</dbReference>
<evidence type="ECO:0008006" key="4">
    <source>
        <dbReference type="Google" id="ProtNLM"/>
    </source>
</evidence>
<organism evidence="2 3">
    <name type="scientific">Paenimyroides ummariense</name>
    <dbReference type="NCBI Taxonomy" id="913024"/>
    <lineage>
        <taxon>Bacteria</taxon>
        <taxon>Pseudomonadati</taxon>
        <taxon>Bacteroidota</taxon>
        <taxon>Flavobacteriia</taxon>
        <taxon>Flavobacteriales</taxon>
        <taxon>Flavobacteriaceae</taxon>
        <taxon>Paenimyroides</taxon>
    </lineage>
</organism>
<dbReference type="Gene3D" id="2.60.40.10">
    <property type="entry name" value="Immunoglobulins"/>
    <property type="match status" value="1"/>
</dbReference>
<dbReference type="InterPro" id="IPR013783">
    <property type="entry name" value="Ig-like_fold"/>
</dbReference>
<dbReference type="Proteomes" id="UP000199036">
    <property type="component" value="Unassembled WGS sequence"/>
</dbReference>
<evidence type="ECO:0000313" key="2">
    <source>
        <dbReference type="EMBL" id="SFN25983.1"/>
    </source>
</evidence>
<evidence type="ECO:0000313" key="3">
    <source>
        <dbReference type="Proteomes" id="UP000199036"/>
    </source>
</evidence>
<accession>A0A1I4XKH0</accession>
<sequence>MKILKTSLIALSLVVIPASASVLNVSNIIENFADAVISWKSETIDVGEIPQGTPKTIKFEFTNATSKPVLITNVKASCGCTATDYSKESIAPGKTGYVNAIYNAASAGAFTKSVTVTTSDNDAAKQLTFKGTVVTK</sequence>
<name>A0A1I4XKH0_9FLAO</name>
<dbReference type="PANTHER" id="PTHR37833:SF1">
    <property type="entry name" value="SIGNAL PEPTIDE PROTEIN"/>
    <property type="match status" value="1"/>
</dbReference>
<dbReference type="OrthoDB" id="826619at2"/>
<feature type="chain" id="PRO_5011601405" description="DUF1573 domain-containing protein" evidence="1">
    <location>
        <begin position="21"/>
        <end position="136"/>
    </location>
</feature>
<keyword evidence="1" id="KW-0732">Signal</keyword>
<dbReference type="AlphaFoldDB" id="A0A1I4XKH0"/>
<dbReference type="RefSeq" id="WP_091518880.1">
    <property type="nucleotide sequence ID" value="NZ_FOVI01000003.1"/>
</dbReference>
<dbReference type="InterPro" id="IPR011467">
    <property type="entry name" value="DUF1573"/>
</dbReference>
<reference evidence="3" key="1">
    <citation type="submission" date="2016-10" db="EMBL/GenBank/DDBJ databases">
        <authorList>
            <person name="Varghese N."/>
            <person name="Submissions S."/>
        </authorList>
    </citation>
    <scope>NUCLEOTIDE SEQUENCE [LARGE SCALE GENOMIC DNA]</scope>
    <source>
        <strain evidence="3">DS-12</strain>
    </source>
</reference>
<proteinExistence type="predicted"/>
<evidence type="ECO:0000256" key="1">
    <source>
        <dbReference type="SAM" id="SignalP"/>
    </source>
</evidence>
<keyword evidence="3" id="KW-1185">Reference proteome</keyword>
<gene>
    <name evidence="2" type="ORF">SAMN05421741_10318</name>
</gene>
<protein>
    <recommendedName>
        <fullName evidence="4">DUF1573 domain-containing protein</fullName>
    </recommendedName>
</protein>
<feature type="signal peptide" evidence="1">
    <location>
        <begin position="1"/>
        <end position="20"/>
    </location>
</feature>